<dbReference type="Proteomes" id="UP000265663">
    <property type="component" value="Unassembled WGS sequence"/>
</dbReference>
<keyword evidence="4" id="KW-1185">Reference proteome</keyword>
<keyword evidence="3" id="KW-0132">Cell division</keyword>
<keyword evidence="3" id="KW-0131">Cell cycle</keyword>
<evidence type="ECO:0000256" key="1">
    <source>
        <dbReference type="SAM" id="MobiDB-lite"/>
    </source>
</evidence>
<keyword evidence="2" id="KW-1133">Transmembrane helix</keyword>
<feature type="compositionally biased region" description="Basic and acidic residues" evidence="1">
    <location>
        <begin position="221"/>
        <end position="232"/>
    </location>
</feature>
<dbReference type="OrthoDB" id="2253354at2759"/>
<evidence type="ECO:0000256" key="2">
    <source>
        <dbReference type="SAM" id="Phobius"/>
    </source>
</evidence>
<protein>
    <submittedName>
        <fullName evidence="3">Cell division</fullName>
    </submittedName>
</protein>
<feature type="region of interest" description="Disordered" evidence="1">
    <location>
        <begin position="191"/>
        <end position="241"/>
    </location>
</feature>
<evidence type="ECO:0000313" key="4">
    <source>
        <dbReference type="Proteomes" id="UP000265663"/>
    </source>
</evidence>
<reference evidence="3 4" key="1">
    <citation type="journal article" date="2014" name="PLoS ONE">
        <title>De novo Genome Assembly of the Fungal Plant Pathogen Pyrenophora semeniperda.</title>
        <authorList>
            <person name="Soliai M.M."/>
            <person name="Meyer S.E."/>
            <person name="Udall J.A."/>
            <person name="Elzinga D.E."/>
            <person name="Hermansen R.A."/>
            <person name="Bodily P.M."/>
            <person name="Hart A.A."/>
            <person name="Coleman C.E."/>
        </authorList>
    </citation>
    <scope>NUCLEOTIDE SEQUENCE [LARGE SCALE GENOMIC DNA]</scope>
    <source>
        <strain evidence="3 4">CCB06</strain>
        <tissue evidence="3">Mycelium</tissue>
    </source>
</reference>
<gene>
    <name evidence="3" type="ORF">GMOD_00009702</name>
</gene>
<dbReference type="EMBL" id="KE747836">
    <property type="protein sequence ID" value="RMZ72920.1"/>
    <property type="molecule type" value="Genomic_DNA"/>
</dbReference>
<dbReference type="InterPro" id="IPR035213">
    <property type="entry name" value="DUF5321"/>
</dbReference>
<organism evidence="3 4">
    <name type="scientific">Pyrenophora seminiperda CCB06</name>
    <dbReference type="NCBI Taxonomy" id="1302712"/>
    <lineage>
        <taxon>Eukaryota</taxon>
        <taxon>Fungi</taxon>
        <taxon>Dikarya</taxon>
        <taxon>Ascomycota</taxon>
        <taxon>Pezizomycotina</taxon>
        <taxon>Dothideomycetes</taxon>
        <taxon>Pleosporomycetidae</taxon>
        <taxon>Pleosporales</taxon>
        <taxon>Pleosporineae</taxon>
        <taxon>Pleosporaceae</taxon>
        <taxon>Pyrenophora</taxon>
    </lineage>
</organism>
<dbReference type="AlphaFoldDB" id="A0A3M7MEQ5"/>
<accession>A0A3M7MEQ5</accession>
<dbReference type="GO" id="GO:0051301">
    <property type="term" value="P:cell division"/>
    <property type="evidence" value="ECO:0007669"/>
    <property type="project" value="UniProtKB-KW"/>
</dbReference>
<feature type="transmembrane region" description="Helical" evidence="2">
    <location>
        <begin position="108"/>
        <end position="128"/>
    </location>
</feature>
<keyword evidence="2" id="KW-0472">Membrane</keyword>
<proteinExistence type="predicted"/>
<sequence>MYRGIKNYLSVSESITNELDLPAPLKLPLVMDSSTLFRQLLRMPVAHRTALTAPMRVQARTFAMLAPLPHARFLSTPRILQPSFWASMIPKSLKSRSEKPRQKEWNPATPYIILSLLVGSMAIQILWLKQERSHELRKAEAKIGILKEIIDRVQRGEDVPVEEMLGTGDAEAEREWADLLNDVQNEKSLFQSKKKRRELRQAAMEEDEQEGGQTPAENEQETEKDQFTENKVESVGGVKFY</sequence>
<dbReference type="Pfam" id="PF17254">
    <property type="entry name" value="DUF5321"/>
    <property type="match status" value="1"/>
</dbReference>
<name>A0A3M7MEQ5_9PLEO</name>
<keyword evidence="2" id="KW-0812">Transmembrane</keyword>
<evidence type="ECO:0000313" key="3">
    <source>
        <dbReference type="EMBL" id="RMZ72920.1"/>
    </source>
</evidence>